<dbReference type="InterPro" id="IPR036397">
    <property type="entry name" value="RNaseH_sf"/>
</dbReference>
<dbReference type="GO" id="GO:0000027">
    <property type="term" value="P:ribosomal large subunit assembly"/>
    <property type="evidence" value="ECO:0007669"/>
    <property type="project" value="TreeGrafter"/>
</dbReference>
<dbReference type="InterPro" id="IPR047021">
    <property type="entry name" value="REXO1/3/4-like"/>
</dbReference>
<dbReference type="SMART" id="SM00479">
    <property type="entry name" value="EXOIII"/>
    <property type="match status" value="1"/>
</dbReference>
<dbReference type="GO" id="GO:0003676">
    <property type="term" value="F:nucleic acid binding"/>
    <property type="evidence" value="ECO:0007669"/>
    <property type="project" value="InterPro"/>
</dbReference>
<feature type="domain" description="Exonuclease" evidence="5">
    <location>
        <begin position="311"/>
        <end position="485"/>
    </location>
</feature>
<feature type="region of interest" description="Disordered" evidence="4">
    <location>
        <begin position="76"/>
        <end position="97"/>
    </location>
</feature>
<evidence type="ECO:0000313" key="7">
    <source>
        <dbReference type="Proteomes" id="UP000799771"/>
    </source>
</evidence>
<dbReference type="Gene3D" id="3.30.420.10">
    <property type="entry name" value="Ribonuclease H-like superfamily/Ribonuclease H"/>
    <property type="match status" value="1"/>
</dbReference>
<feature type="region of interest" description="Disordered" evidence="4">
    <location>
        <begin position="1"/>
        <end position="32"/>
    </location>
</feature>
<evidence type="ECO:0000313" key="6">
    <source>
        <dbReference type="EMBL" id="KAF2131499.1"/>
    </source>
</evidence>
<dbReference type="PANTHER" id="PTHR12801:SF114">
    <property type="entry name" value="EXONUCLEASE, PUTATIVE (AFU_ORTHOLOGUE AFUA_7G00870)-RELATED"/>
    <property type="match status" value="1"/>
</dbReference>
<evidence type="ECO:0000256" key="1">
    <source>
        <dbReference type="ARBA" id="ARBA00022722"/>
    </source>
</evidence>
<accession>A0A6A6AHS6</accession>
<dbReference type="CDD" id="cd06137">
    <property type="entry name" value="DEDDh_RNase"/>
    <property type="match status" value="1"/>
</dbReference>
<name>A0A6A6AHS6_9PLEO</name>
<evidence type="ECO:0000256" key="4">
    <source>
        <dbReference type="SAM" id="MobiDB-lite"/>
    </source>
</evidence>
<dbReference type="OrthoDB" id="16516at2759"/>
<dbReference type="Pfam" id="PF00929">
    <property type="entry name" value="RNase_T"/>
    <property type="match status" value="1"/>
</dbReference>
<dbReference type="GO" id="GO:0004527">
    <property type="term" value="F:exonuclease activity"/>
    <property type="evidence" value="ECO:0007669"/>
    <property type="project" value="UniProtKB-KW"/>
</dbReference>
<feature type="region of interest" description="Disordered" evidence="4">
    <location>
        <begin position="192"/>
        <end position="213"/>
    </location>
</feature>
<dbReference type="PANTHER" id="PTHR12801">
    <property type="entry name" value="RNA EXONUCLEASE REXO1 / RECO3 FAMILY MEMBER-RELATED"/>
    <property type="match status" value="1"/>
</dbReference>
<feature type="compositionally biased region" description="Polar residues" evidence="4">
    <location>
        <begin position="8"/>
        <end position="22"/>
    </location>
</feature>
<protein>
    <recommendedName>
        <fullName evidence="5">Exonuclease domain-containing protein</fullName>
    </recommendedName>
</protein>
<reference evidence="6" key="1">
    <citation type="journal article" date="2020" name="Stud. Mycol.">
        <title>101 Dothideomycetes genomes: a test case for predicting lifestyles and emergence of pathogens.</title>
        <authorList>
            <person name="Haridas S."/>
            <person name="Albert R."/>
            <person name="Binder M."/>
            <person name="Bloem J."/>
            <person name="Labutti K."/>
            <person name="Salamov A."/>
            <person name="Andreopoulos B."/>
            <person name="Baker S."/>
            <person name="Barry K."/>
            <person name="Bills G."/>
            <person name="Bluhm B."/>
            <person name="Cannon C."/>
            <person name="Castanera R."/>
            <person name="Culley D."/>
            <person name="Daum C."/>
            <person name="Ezra D."/>
            <person name="Gonzalez J."/>
            <person name="Henrissat B."/>
            <person name="Kuo A."/>
            <person name="Liang C."/>
            <person name="Lipzen A."/>
            <person name="Lutzoni F."/>
            <person name="Magnuson J."/>
            <person name="Mondo S."/>
            <person name="Nolan M."/>
            <person name="Ohm R."/>
            <person name="Pangilinan J."/>
            <person name="Park H.-J."/>
            <person name="Ramirez L."/>
            <person name="Alfaro M."/>
            <person name="Sun H."/>
            <person name="Tritt A."/>
            <person name="Yoshinaga Y."/>
            <person name="Zwiers L.-H."/>
            <person name="Turgeon B."/>
            <person name="Goodwin S."/>
            <person name="Spatafora J."/>
            <person name="Crous P."/>
            <person name="Grigoriev I."/>
        </authorList>
    </citation>
    <scope>NUCLEOTIDE SEQUENCE</scope>
    <source>
        <strain evidence="6">CBS 119687</strain>
    </source>
</reference>
<gene>
    <name evidence="6" type="ORF">P153DRAFT_383600</name>
</gene>
<keyword evidence="7" id="KW-1185">Reference proteome</keyword>
<keyword evidence="1" id="KW-0540">Nuclease</keyword>
<keyword evidence="3" id="KW-0269">Exonuclease</keyword>
<dbReference type="AlphaFoldDB" id="A0A6A6AHS6"/>
<dbReference type="SUPFAM" id="SSF53098">
    <property type="entry name" value="Ribonuclease H-like"/>
    <property type="match status" value="1"/>
</dbReference>
<dbReference type="InterPro" id="IPR013520">
    <property type="entry name" value="Ribonucl_H"/>
</dbReference>
<organism evidence="6 7">
    <name type="scientific">Dothidotthia symphoricarpi CBS 119687</name>
    <dbReference type="NCBI Taxonomy" id="1392245"/>
    <lineage>
        <taxon>Eukaryota</taxon>
        <taxon>Fungi</taxon>
        <taxon>Dikarya</taxon>
        <taxon>Ascomycota</taxon>
        <taxon>Pezizomycotina</taxon>
        <taxon>Dothideomycetes</taxon>
        <taxon>Pleosporomycetidae</taxon>
        <taxon>Pleosporales</taxon>
        <taxon>Dothidotthiaceae</taxon>
        <taxon>Dothidotthia</taxon>
    </lineage>
</organism>
<keyword evidence="2" id="KW-0378">Hydrolase</keyword>
<evidence type="ECO:0000256" key="3">
    <source>
        <dbReference type="ARBA" id="ARBA00022839"/>
    </source>
</evidence>
<dbReference type="EMBL" id="ML977502">
    <property type="protein sequence ID" value="KAF2131499.1"/>
    <property type="molecule type" value="Genomic_DNA"/>
</dbReference>
<dbReference type="GO" id="GO:0006364">
    <property type="term" value="P:rRNA processing"/>
    <property type="evidence" value="ECO:0007669"/>
    <property type="project" value="TreeGrafter"/>
</dbReference>
<evidence type="ECO:0000256" key="2">
    <source>
        <dbReference type="ARBA" id="ARBA00022801"/>
    </source>
</evidence>
<dbReference type="InterPro" id="IPR012337">
    <property type="entry name" value="RNaseH-like_sf"/>
</dbReference>
<dbReference type="RefSeq" id="XP_033525886.1">
    <property type="nucleotide sequence ID" value="XM_033670250.1"/>
</dbReference>
<proteinExistence type="predicted"/>
<evidence type="ECO:0000259" key="5">
    <source>
        <dbReference type="SMART" id="SM00479"/>
    </source>
</evidence>
<dbReference type="GO" id="GO:0005634">
    <property type="term" value="C:nucleus"/>
    <property type="evidence" value="ECO:0007669"/>
    <property type="project" value="TreeGrafter"/>
</dbReference>
<sequence>MFLAGYNMLTTNDTSDQPGTPRTSRKTVRTPASTTTDTFAINVYKDASVAPENTPCTVPGVQEIARVLDERRGTFEYTSRAEPQGGPRTHAPPPNETLQPVEHASLYGLYMPYDINDCYLVAMPRNGGQTLVSPLVANHSGQDVEYGLLLPRLHQQAQSTSSANLGSCNSCGLAFTSWEHLRSHFQTSDCSILASRPPPGESADPPQSVNRQIVPDERSTVNTYIPEPQRSMQSNAHVLASRPKEKWSTIPAPQQIAALDALISHCHTYATLSHNKYTSGPGYANTPGAQVPLSLIPLPSPAHNPQAPRRGAVALDCEMVGVGVGVGKSLCEVARISAIDCLSGEILIDTLVQPTQPVTDWRTKYSGITMKAMVAGVAENRVLKGWPEARAELWKYVDSHTVLVGQALNHDLEALRMQHWRVVDAGILAKDAVGAGVPRRWGLKTLCTEFLGIDIQNHGNRGHDSVEDAFAAREVVLWCIAHGDELARWGRRQREECIGKMRMLEAKRRSSAPAPAPARVTYSSERWRWEWPSGH</sequence>
<dbReference type="Proteomes" id="UP000799771">
    <property type="component" value="Unassembled WGS sequence"/>
</dbReference>
<dbReference type="GeneID" id="54410682"/>